<comment type="caution">
    <text evidence="3">The sequence shown here is derived from an EMBL/GenBank/DDBJ whole genome shotgun (WGS) entry which is preliminary data.</text>
</comment>
<proteinExistence type="predicted"/>
<dbReference type="VEuPathDB" id="FungiDB:MUCCIDRAFT_80667"/>
<keyword evidence="1" id="KW-0175">Coiled coil</keyword>
<dbReference type="EMBL" id="AMYB01000003">
    <property type="protein sequence ID" value="OAD05587.1"/>
    <property type="molecule type" value="Genomic_DNA"/>
</dbReference>
<evidence type="ECO:0000313" key="4">
    <source>
        <dbReference type="Proteomes" id="UP000077051"/>
    </source>
</evidence>
<dbReference type="OrthoDB" id="2439595at2759"/>
<reference evidence="3 4" key="1">
    <citation type="submission" date="2015-06" db="EMBL/GenBank/DDBJ databases">
        <title>Expansion of signal transduction pathways in fungi by whole-genome duplication.</title>
        <authorList>
            <consortium name="DOE Joint Genome Institute"/>
            <person name="Corrochano L.M."/>
            <person name="Kuo A."/>
            <person name="Marcet-Houben M."/>
            <person name="Polaino S."/>
            <person name="Salamov A."/>
            <person name="Villalobos J.M."/>
            <person name="Alvarez M.I."/>
            <person name="Avalos J."/>
            <person name="Benito E.P."/>
            <person name="Benoit I."/>
            <person name="Burger G."/>
            <person name="Camino L.P."/>
            <person name="Canovas D."/>
            <person name="Cerda-Olmedo E."/>
            <person name="Cheng J.-F."/>
            <person name="Dominguez A."/>
            <person name="Elias M."/>
            <person name="Eslava A.P."/>
            <person name="Glaser F."/>
            <person name="Grimwood J."/>
            <person name="Gutierrez G."/>
            <person name="Heitman J."/>
            <person name="Henrissat B."/>
            <person name="Iturriaga E.A."/>
            <person name="Lang B.F."/>
            <person name="Lavin J.L."/>
            <person name="Lee S."/>
            <person name="Li W."/>
            <person name="Lindquist E."/>
            <person name="Lopez-Garcia S."/>
            <person name="Luque E.M."/>
            <person name="Marcos A.T."/>
            <person name="Martin J."/>
            <person name="Mccluskey K."/>
            <person name="Medina H.R."/>
            <person name="Miralles-Duran A."/>
            <person name="Miyazaki A."/>
            <person name="Munoz-Torres E."/>
            <person name="Oguiza J.A."/>
            <person name="Ohm R."/>
            <person name="Olmedo M."/>
            <person name="Orejas M."/>
            <person name="Ortiz-Castellanos L."/>
            <person name="Pisabarro A.G."/>
            <person name="Rodriguez-Romero J."/>
            <person name="Ruiz-Herrera J."/>
            <person name="Ruiz-Vazquez R."/>
            <person name="Sanz C."/>
            <person name="Schackwitz W."/>
            <person name="Schmutz J."/>
            <person name="Shahriari M."/>
            <person name="Shelest E."/>
            <person name="Silva-Franco F."/>
            <person name="Soanes D."/>
            <person name="Syed K."/>
            <person name="Tagua V.G."/>
            <person name="Talbot N.J."/>
            <person name="Thon M."/>
            <person name="De Vries R.P."/>
            <person name="Wiebenga A."/>
            <person name="Yadav J.S."/>
            <person name="Braun E.L."/>
            <person name="Baker S."/>
            <person name="Garre V."/>
            <person name="Horwitz B."/>
            <person name="Torres-Martinez S."/>
            <person name="Idnurm A."/>
            <person name="Herrera-Estrella A."/>
            <person name="Gabaldon T."/>
            <person name="Grigoriev I.V."/>
        </authorList>
    </citation>
    <scope>NUCLEOTIDE SEQUENCE [LARGE SCALE GENOMIC DNA]</scope>
    <source>
        <strain evidence="3 4">CBS 277.49</strain>
    </source>
</reference>
<gene>
    <name evidence="3" type="ORF">MUCCIDRAFT_80667</name>
</gene>
<feature type="region of interest" description="Disordered" evidence="2">
    <location>
        <begin position="1"/>
        <end position="26"/>
    </location>
</feature>
<feature type="coiled-coil region" evidence="1">
    <location>
        <begin position="40"/>
        <end position="95"/>
    </location>
</feature>
<keyword evidence="4" id="KW-1185">Reference proteome</keyword>
<sequence length="374" mass="42167">MSLANSTITTATAASTATSDKRLSSSINDDAREKMLFKRQQLLQTYYDNLQNQVKQSQQQLAQASQQRHQCEIELDKAKQHNDELKVNLKEMQNTLYETTKPIRVTDDDFSTIIATLGKFSGKVNNFSPNAKSAFKCMQNPGQAKLFFCGLFEQDAVQIAALFDKAAQANADKTDYMLVSVLIERYLTEKIVASVLNTGIHLDQATNESFGRIHRLFVDAKHEAWAKDLRLKTAKATAELIQRKDPQIMATIEQAKTLITKEIATTLTPLYEITPDIMQRIEKLVDMASDLCLPINGQDDVLLIHTLRTNDKVIPSQVKHVYRHVGEEKAGQEKIYLSIAPVFLAKSTVEADDEMLTDSYIDNYTLVYPGRAIW</sequence>
<dbReference type="Proteomes" id="UP000077051">
    <property type="component" value="Unassembled WGS sequence"/>
</dbReference>
<name>A0A168MZQ4_MUCCL</name>
<feature type="compositionally biased region" description="Low complexity" evidence="2">
    <location>
        <begin position="1"/>
        <end position="18"/>
    </location>
</feature>
<evidence type="ECO:0000313" key="3">
    <source>
        <dbReference type="EMBL" id="OAD05587.1"/>
    </source>
</evidence>
<dbReference type="AlphaFoldDB" id="A0A168MZQ4"/>
<protein>
    <submittedName>
        <fullName evidence="3">Uncharacterized protein</fullName>
    </submittedName>
</protein>
<evidence type="ECO:0000256" key="2">
    <source>
        <dbReference type="SAM" id="MobiDB-lite"/>
    </source>
</evidence>
<organism evidence="3 4">
    <name type="scientific">Mucor lusitanicus CBS 277.49</name>
    <dbReference type="NCBI Taxonomy" id="747725"/>
    <lineage>
        <taxon>Eukaryota</taxon>
        <taxon>Fungi</taxon>
        <taxon>Fungi incertae sedis</taxon>
        <taxon>Mucoromycota</taxon>
        <taxon>Mucoromycotina</taxon>
        <taxon>Mucoromycetes</taxon>
        <taxon>Mucorales</taxon>
        <taxon>Mucorineae</taxon>
        <taxon>Mucoraceae</taxon>
        <taxon>Mucor</taxon>
    </lineage>
</organism>
<accession>A0A168MZQ4</accession>
<evidence type="ECO:0000256" key="1">
    <source>
        <dbReference type="SAM" id="Coils"/>
    </source>
</evidence>